<protein>
    <submittedName>
        <fullName evidence="2">Uncharacterized protein</fullName>
    </submittedName>
</protein>
<keyword evidence="3" id="KW-1185">Reference proteome</keyword>
<proteinExistence type="predicted"/>
<sequence>MDGASLPDDEAEDIDTDDPDINLLEEALKKAKMYDPKKQQLVFNLDGFAGKEEVRIEDEEDLRKEIGVL</sequence>
<name>A0ABQ9NZ76_9PEZI</name>
<reference evidence="2" key="1">
    <citation type="submission" date="2022-10" db="EMBL/GenBank/DDBJ databases">
        <title>Culturing micro-colonial fungi from biological soil crusts in the Mojave desert and describing Neophaeococcomyces mojavensis, and introducing the new genera and species Taxawa tesnikishii.</title>
        <authorList>
            <person name="Kurbessoian T."/>
            <person name="Stajich J.E."/>
        </authorList>
    </citation>
    <scope>NUCLEOTIDE SEQUENCE</scope>
    <source>
        <strain evidence="2">TK_1</strain>
    </source>
</reference>
<evidence type="ECO:0000256" key="1">
    <source>
        <dbReference type="SAM" id="MobiDB-lite"/>
    </source>
</evidence>
<feature type="region of interest" description="Disordered" evidence="1">
    <location>
        <begin position="1"/>
        <end position="20"/>
    </location>
</feature>
<dbReference type="EMBL" id="JAPDRL010000011">
    <property type="protein sequence ID" value="KAJ9667667.1"/>
    <property type="molecule type" value="Genomic_DNA"/>
</dbReference>
<gene>
    <name evidence="2" type="ORF">H2201_002202</name>
</gene>
<organism evidence="2 3">
    <name type="scientific">Coniosporium apollinis</name>
    <dbReference type="NCBI Taxonomy" id="61459"/>
    <lineage>
        <taxon>Eukaryota</taxon>
        <taxon>Fungi</taxon>
        <taxon>Dikarya</taxon>
        <taxon>Ascomycota</taxon>
        <taxon>Pezizomycotina</taxon>
        <taxon>Dothideomycetes</taxon>
        <taxon>Dothideomycetes incertae sedis</taxon>
        <taxon>Coniosporium</taxon>
    </lineage>
</organism>
<evidence type="ECO:0000313" key="3">
    <source>
        <dbReference type="Proteomes" id="UP001172684"/>
    </source>
</evidence>
<dbReference type="Proteomes" id="UP001172684">
    <property type="component" value="Unassembled WGS sequence"/>
</dbReference>
<feature type="compositionally biased region" description="Acidic residues" evidence="1">
    <location>
        <begin position="7"/>
        <end position="20"/>
    </location>
</feature>
<evidence type="ECO:0000313" key="2">
    <source>
        <dbReference type="EMBL" id="KAJ9667667.1"/>
    </source>
</evidence>
<comment type="caution">
    <text evidence="2">The sequence shown here is derived from an EMBL/GenBank/DDBJ whole genome shotgun (WGS) entry which is preliminary data.</text>
</comment>
<accession>A0ABQ9NZ76</accession>